<evidence type="ECO:0000313" key="1">
    <source>
        <dbReference type="EMBL" id="GFH11292.1"/>
    </source>
</evidence>
<comment type="caution">
    <text evidence="1">The sequence shown here is derived from an EMBL/GenBank/DDBJ whole genome shotgun (WGS) entry which is preliminary data.</text>
</comment>
<dbReference type="EMBL" id="BLLF01000390">
    <property type="protein sequence ID" value="GFH11292.1"/>
    <property type="molecule type" value="Genomic_DNA"/>
</dbReference>
<dbReference type="AlphaFoldDB" id="A0A699Z728"/>
<sequence length="91" mass="9825">MRQLALGFLDSPWGHVSIVYLKPTGLPSLMAWNADIAKASLAIFHTITRDELCSHQGYMCDVSDELGVLAAFPRPGLARAQGTNGTPLQQS</sequence>
<evidence type="ECO:0000313" key="2">
    <source>
        <dbReference type="Proteomes" id="UP000485058"/>
    </source>
</evidence>
<dbReference type="Proteomes" id="UP000485058">
    <property type="component" value="Unassembled WGS sequence"/>
</dbReference>
<accession>A0A699Z728</accession>
<name>A0A699Z728_HAELA</name>
<proteinExistence type="predicted"/>
<gene>
    <name evidence="1" type="ORF">HaLaN_06770</name>
</gene>
<protein>
    <submittedName>
        <fullName evidence="1">Guanylate cyclase domain-containing protein</fullName>
    </submittedName>
</protein>
<reference evidence="1 2" key="1">
    <citation type="submission" date="2020-02" db="EMBL/GenBank/DDBJ databases">
        <title>Draft genome sequence of Haematococcus lacustris strain NIES-144.</title>
        <authorList>
            <person name="Morimoto D."/>
            <person name="Nakagawa S."/>
            <person name="Yoshida T."/>
            <person name="Sawayama S."/>
        </authorList>
    </citation>
    <scope>NUCLEOTIDE SEQUENCE [LARGE SCALE GENOMIC DNA]</scope>
    <source>
        <strain evidence="1 2">NIES-144</strain>
    </source>
</reference>
<keyword evidence="2" id="KW-1185">Reference proteome</keyword>
<organism evidence="1 2">
    <name type="scientific">Haematococcus lacustris</name>
    <name type="common">Green alga</name>
    <name type="synonym">Haematococcus pluvialis</name>
    <dbReference type="NCBI Taxonomy" id="44745"/>
    <lineage>
        <taxon>Eukaryota</taxon>
        <taxon>Viridiplantae</taxon>
        <taxon>Chlorophyta</taxon>
        <taxon>core chlorophytes</taxon>
        <taxon>Chlorophyceae</taxon>
        <taxon>CS clade</taxon>
        <taxon>Chlamydomonadales</taxon>
        <taxon>Haematococcaceae</taxon>
        <taxon>Haematococcus</taxon>
    </lineage>
</organism>